<organism evidence="1 2">
    <name type="scientific">Paenibacillus oceani</name>
    <dbReference type="NCBI Taxonomy" id="2772510"/>
    <lineage>
        <taxon>Bacteria</taxon>
        <taxon>Bacillati</taxon>
        <taxon>Bacillota</taxon>
        <taxon>Bacilli</taxon>
        <taxon>Bacillales</taxon>
        <taxon>Paenibacillaceae</taxon>
        <taxon>Paenibacillus</taxon>
    </lineage>
</organism>
<dbReference type="InterPro" id="IPR043751">
    <property type="entry name" value="DUF5696"/>
</dbReference>
<accession>A0A927C8E7</accession>
<evidence type="ECO:0000313" key="1">
    <source>
        <dbReference type="EMBL" id="MBD2861942.1"/>
    </source>
</evidence>
<dbReference type="Proteomes" id="UP000639396">
    <property type="component" value="Unassembled WGS sequence"/>
</dbReference>
<name>A0A927C8E7_9BACL</name>
<dbReference type="RefSeq" id="WP_190926373.1">
    <property type="nucleotide sequence ID" value="NZ_JACXJA010000007.1"/>
</dbReference>
<keyword evidence="2" id="KW-1185">Reference proteome</keyword>
<dbReference type="AlphaFoldDB" id="A0A927C8E7"/>
<protein>
    <submittedName>
        <fullName evidence="1">Uncharacterized protein</fullName>
    </submittedName>
</protein>
<dbReference type="Pfam" id="PF18952">
    <property type="entry name" value="DUF5696"/>
    <property type="match status" value="1"/>
</dbReference>
<evidence type="ECO:0000313" key="2">
    <source>
        <dbReference type="Proteomes" id="UP000639396"/>
    </source>
</evidence>
<reference evidence="1" key="1">
    <citation type="submission" date="2020-09" db="EMBL/GenBank/DDBJ databases">
        <title>A novel bacterium of genus Paenibacillus, isolated from South China Sea.</title>
        <authorList>
            <person name="Huang H."/>
            <person name="Mo K."/>
            <person name="Hu Y."/>
        </authorList>
    </citation>
    <scope>NUCLEOTIDE SEQUENCE</scope>
    <source>
        <strain evidence="1">IB182363</strain>
    </source>
</reference>
<dbReference type="EMBL" id="JACXJA010000007">
    <property type="protein sequence ID" value="MBD2861942.1"/>
    <property type="molecule type" value="Genomic_DNA"/>
</dbReference>
<sequence>MVRRLWPVHPKRRIQLIAATAAVLAIVLLWAFNRDTLPKLEAMNIEVPAAARLSVAQGEDWKPAAVDPEGYATVAANSRFSLRLDPKTSQIAMLNKSNGYLWRSNPPAGQLAGETVKGTLLENMQSPYILEYTSGTETKRSVTNALDPKMTTRYTRIGTDGIQVTYTHTELHISFVLQYRITDSGFEVSVPSSGIAETGEARLFALNVLPFFGAVSKAEETGYLFVPDGPGGLVYYDRKRPAIGTVYEFPIYGEDPSHLKERERKTPREQIGFPVFGLKRGPQAFAAIVKEGQYTASVKAVLPGNISSYNTVSANFSYRQEYGRKVSGITKDVVGTIQKNRNEDDRRVEYRLLSGDAASYVGMAQAYRAYLKEGGALAAELKPVDQVPMQLSFIGGATKPRFGGSRYETATTFAQAESMVNELMRLGAGNIRVTYQGWQHSGYARSDQRFPVVPEIGGTEGAGRFVQAMHDKGIQVLFEDYMSWKQPDYSRFQVKSDGIRGIDTAVLQDRDGRFIVDPVKAVRGQKDVVDRLKELGADGIHYVEGPGDQVFSDYNPSSPLARKDTSYYYRELLDYVRNRLGTVGVVRGNDYSLGHVSFIEELPFSSSYDLMIDETVPFYPMALHGSVEYTSAAGNLRDVYDEQLLKAIEYGAVPYFRLTYSESRVLKDTDYSHIYSGEYAVWKDRIIEEYRKFNQLAAVYHQPMTGHERVSEGVYKTTYADGTSVTVNYNTKRFDVTKGGGA</sequence>
<gene>
    <name evidence="1" type="ORF">IDH45_08115</name>
</gene>
<comment type="caution">
    <text evidence="1">The sequence shown here is derived from an EMBL/GenBank/DDBJ whole genome shotgun (WGS) entry which is preliminary data.</text>
</comment>
<proteinExistence type="predicted"/>